<dbReference type="EMBL" id="CP042913">
    <property type="protein sequence ID" value="QEG34550.1"/>
    <property type="molecule type" value="Genomic_DNA"/>
</dbReference>
<protein>
    <submittedName>
        <fullName evidence="3">PEP-CTERM motif protein</fullName>
    </submittedName>
</protein>
<dbReference type="Proteomes" id="UP000323917">
    <property type="component" value="Chromosome"/>
</dbReference>
<accession>A0A5B9QAC3</accession>
<dbReference type="InterPro" id="IPR013424">
    <property type="entry name" value="Ice-binding_C"/>
</dbReference>
<organism evidence="3 4">
    <name type="scientific">Bythopirellula goksoeyrii</name>
    <dbReference type="NCBI Taxonomy" id="1400387"/>
    <lineage>
        <taxon>Bacteria</taxon>
        <taxon>Pseudomonadati</taxon>
        <taxon>Planctomycetota</taxon>
        <taxon>Planctomycetia</taxon>
        <taxon>Pirellulales</taxon>
        <taxon>Lacipirellulaceae</taxon>
        <taxon>Bythopirellula</taxon>
    </lineage>
</organism>
<evidence type="ECO:0000313" key="4">
    <source>
        <dbReference type="Proteomes" id="UP000323917"/>
    </source>
</evidence>
<feature type="domain" description="Ice-binding protein C-terminal" evidence="2">
    <location>
        <begin position="244"/>
        <end position="264"/>
    </location>
</feature>
<dbReference type="KEGG" id="bgok:Pr1d_18300"/>
<gene>
    <name evidence="3" type="ORF">Pr1d_18300</name>
</gene>
<dbReference type="OrthoDB" id="272790at2"/>
<feature type="signal peptide" evidence="1">
    <location>
        <begin position="1"/>
        <end position="22"/>
    </location>
</feature>
<keyword evidence="1" id="KW-0732">Signal</keyword>
<evidence type="ECO:0000256" key="1">
    <source>
        <dbReference type="SAM" id="SignalP"/>
    </source>
</evidence>
<keyword evidence="4" id="KW-1185">Reference proteome</keyword>
<dbReference type="Pfam" id="PF07589">
    <property type="entry name" value="PEP-CTERM"/>
    <property type="match status" value="1"/>
</dbReference>
<dbReference type="AlphaFoldDB" id="A0A5B9QAC3"/>
<feature type="chain" id="PRO_5022717685" evidence="1">
    <location>
        <begin position="23"/>
        <end position="267"/>
    </location>
</feature>
<sequence length="267" mass="28360" precursor="true">MKQLSTLAIACVVLSFATSAQATILDDFNSGVIVTDFQFDDTLGTQIQSAANSAAGGLMFDVDTDNDLVVTDGSGHLDASGKNNTEFGSNYVDIAGITSGRVIGLFDVQWAFDENVYDSAQDEEFRLSLIQFDPRSTFVTGEIFFTRTSATEVELVGNAVGTGATDTSTVTLGSSGQLLTMLDVNLSASTMELLYSSDNGTSFVSAGVGALDPTRGIESVRLVINEDFTGDRLLIERFAVSHIIPEPATMSLLLFGFVGLVGRRQRG</sequence>
<dbReference type="RefSeq" id="WP_148073185.1">
    <property type="nucleotide sequence ID" value="NZ_CP042913.1"/>
</dbReference>
<name>A0A5B9QAC3_9BACT</name>
<evidence type="ECO:0000259" key="2">
    <source>
        <dbReference type="Pfam" id="PF07589"/>
    </source>
</evidence>
<reference evidence="3 4" key="1">
    <citation type="submission" date="2019-08" db="EMBL/GenBank/DDBJ databases">
        <title>Deep-cultivation of Planctomycetes and their phenomic and genomic characterization uncovers novel biology.</title>
        <authorList>
            <person name="Wiegand S."/>
            <person name="Jogler M."/>
            <person name="Boedeker C."/>
            <person name="Pinto D."/>
            <person name="Vollmers J."/>
            <person name="Rivas-Marin E."/>
            <person name="Kohn T."/>
            <person name="Peeters S.H."/>
            <person name="Heuer A."/>
            <person name="Rast P."/>
            <person name="Oberbeckmann S."/>
            <person name="Bunk B."/>
            <person name="Jeske O."/>
            <person name="Meyerdierks A."/>
            <person name="Storesund J.E."/>
            <person name="Kallscheuer N."/>
            <person name="Luecker S."/>
            <person name="Lage O.M."/>
            <person name="Pohl T."/>
            <person name="Merkel B.J."/>
            <person name="Hornburger P."/>
            <person name="Mueller R.-W."/>
            <person name="Bruemmer F."/>
            <person name="Labrenz M."/>
            <person name="Spormann A.M."/>
            <person name="Op den Camp H."/>
            <person name="Overmann J."/>
            <person name="Amann R."/>
            <person name="Jetten M.S.M."/>
            <person name="Mascher T."/>
            <person name="Medema M.H."/>
            <person name="Devos D.P."/>
            <person name="Kaster A.-K."/>
            <person name="Ovreas L."/>
            <person name="Rohde M."/>
            <person name="Galperin M.Y."/>
            <person name="Jogler C."/>
        </authorList>
    </citation>
    <scope>NUCLEOTIDE SEQUENCE [LARGE SCALE GENOMIC DNA]</scope>
    <source>
        <strain evidence="3 4">Pr1d</strain>
    </source>
</reference>
<proteinExistence type="predicted"/>
<evidence type="ECO:0000313" key="3">
    <source>
        <dbReference type="EMBL" id="QEG34550.1"/>
    </source>
</evidence>
<dbReference type="NCBIfam" id="TIGR02595">
    <property type="entry name" value="PEP_CTERM"/>
    <property type="match status" value="1"/>
</dbReference>